<proteinExistence type="predicted"/>
<sequence>MQRKKNMAKVFKVVYVTILFLSSFLVLIDAFRFCINKKDCPYMECDPPKNSTCIGNICGCTLG</sequence>
<dbReference type="EMBL" id="CASHSV030000311">
    <property type="protein sequence ID" value="CAJ2659613.1"/>
    <property type="molecule type" value="Genomic_DNA"/>
</dbReference>
<reference evidence="1" key="1">
    <citation type="submission" date="2023-10" db="EMBL/GenBank/DDBJ databases">
        <authorList>
            <person name="Rodriguez Cubillos JULIANA M."/>
            <person name="De Vega J."/>
        </authorList>
    </citation>
    <scope>NUCLEOTIDE SEQUENCE</scope>
</reference>
<evidence type="ECO:0000313" key="2">
    <source>
        <dbReference type="Proteomes" id="UP001177021"/>
    </source>
</evidence>
<accession>A0ACB0KUQ2</accession>
<dbReference type="Proteomes" id="UP001177021">
    <property type="component" value="Unassembled WGS sequence"/>
</dbReference>
<evidence type="ECO:0000313" key="1">
    <source>
        <dbReference type="EMBL" id="CAJ2659613.1"/>
    </source>
</evidence>
<protein>
    <submittedName>
        <fullName evidence="1">Uncharacterized protein</fullName>
    </submittedName>
</protein>
<keyword evidence="2" id="KW-1185">Reference proteome</keyword>
<name>A0ACB0KUQ2_TRIPR</name>
<gene>
    <name evidence="1" type="ORF">MILVUS5_LOCUS25736</name>
</gene>
<organism evidence="1 2">
    <name type="scientific">Trifolium pratense</name>
    <name type="common">Red clover</name>
    <dbReference type="NCBI Taxonomy" id="57577"/>
    <lineage>
        <taxon>Eukaryota</taxon>
        <taxon>Viridiplantae</taxon>
        <taxon>Streptophyta</taxon>
        <taxon>Embryophyta</taxon>
        <taxon>Tracheophyta</taxon>
        <taxon>Spermatophyta</taxon>
        <taxon>Magnoliopsida</taxon>
        <taxon>eudicotyledons</taxon>
        <taxon>Gunneridae</taxon>
        <taxon>Pentapetalae</taxon>
        <taxon>rosids</taxon>
        <taxon>fabids</taxon>
        <taxon>Fabales</taxon>
        <taxon>Fabaceae</taxon>
        <taxon>Papilionoideae</taxon>
        <taxon>50 kb inversion clade</taxon>
        <taxon>NPAAA clade</taxon>
        <taxon>Hologalegina</taxon>
        <taxon>IRL clade</taxon>
        <taxon>Trifolieae</taxon>
        <taxon>Trifolium</taxon>
    </lineage>
</organism>
<comment type="caution">
    <text evidence="1">The sequence shown here is derived from an EMBL/GenBank/DDBJ whole genome shotgun (WGS) entry which is preliminary data.</text>
</comment>